<evidence type="ECO:0000313" key="19">
    <source>
        <dbReference type="EMBL" id="GHD26965.1"/>
    </source>
</evidence>
<dbReference type="GO" id="GO:0004642">
    <property type="term" value="F:phosphoribosylformylglycinamidine synthase activity"/>
    <property type="evidence" value="ECO:0007669"/>
    <property type="project" value="UniProtKB-UniRule"/>
</dbReference>
<dbReference type="FunFam" id="3.30.1330.10:FF:000005">
    <property type="entry name" value="Phosphoribosylformylglycinamidine synthase"/>
    <property type="match status" value="1"/>
</dbReference>
<evidence type="ECO:0000259" key="18">
    <source>
        <dbReference type="Pfam" id="PF22689"/>
    </source>
</evidence>
<dbReference type="Pfam" id="PF18076">
    <property type="entry name" value="FGAR-AT_N"/>
    <property type="match status" value="1"/>
</dbReference>
<reference evidence="19" key="2">
    <citation type="submission" date="2020-09" db="EMBL/GenBank/DDBJ databases">
        <authorList>
            <person name="Sun Q."/>
            <person name="Kim S."/>
        </authorList>
    </citation>
    <scope>NUCLEOTIDE SEQUENCE</scope>
    <source>
        <strain evidence="19">KCTC 23430</strain>
    </source>
</reference>
<feature type="active site" evidence="14">
    <location>
        <position position="1266"/>
    </location>
</feature>
<dbReference type="Proteomes" id="UP000644693">
    <property type="component" value="Unassembled WGS sequence"/>
</dbReference>
<feature type="active site" evidence="14">
    <location>
        <position position="1264"/>
    </location>
</feature>
<dbReference type="InterPro" id="IPR010918">
    <property type="entry name" value="PurM-like_C_dom"/>
</dbReference>
<keyword evidence="7 14" id="KW-0547">Nucleotide-binding</keyword>
<dbReference type="RefSeq" id="WP_189474790.1">
    <property type="nucleotide sequence ID" value="NZ_BMYM01000001.1"/>
</dbReference>
<keyword evidence="5 14" id="KW-0436">Ligase</keyword>
<dbReference type="Pfam" id="PF13507">
    <property type="entry name" value="GATase_5"/>
    <property type="match status" value="1"/>
</dbReference>
<keyword evidence="11 14" id="KW-0315">Glutamine amidotransferase</keyword>
<dbReference type="PROSITE" id="PS51273">
    <property type="entry name" value="GATASE_TYPE_1"/>
    <property type="match status" value="1"/>
</dbReference>
<dbReference type="SUPFAM" id="SSF52317">
    <property type="entry name" value="Class I glutamine amidotransferase-like"/>
    <property type="match status" value="1"/>
</dbReference>
<dbReference type="InterPro" id="IPR029062">
    <property type="entry name" value="Class_I_gatase-like"/>
</dbReference>
<keyword evidence="9 14" id="KW-0067">ATP-binding</keyword>
<protein>
    <recommendedName>
        <fullName evidence="14">Phosphoribosylformylglycinamidine synthase</fullName>
        <shortName evidence="14">FGAM synthase</shortName>
        <shortName evidence="14">FGAMS</shortName>
        <ecNumber evidence="14">6.3.5.3</ecNumber>
    </recommendedName>
    <alternativeName>
        <fullName evidence="14">Formylglycinamide ribonucleotide amidotransferase</fullName>
        <shortName evidence="14">FGAR amidotransferase</shortName>
        <shortName evidence="14">FGAR-AT</shortName>
    </alternativeName>
</protein>
<dbReference type="GO" id="GO:0006189">
    <property type="term" value="P:'de novo' IMP biosynthetic process"/>
    <property type="evidence" value="ECO:0007669"/>
    <property type="project" value="UniProtKB-UniRule"/>
</dbReference>
<feature type="domain" description="PurM-like C-terminal" evidence="15">
    <location>
        <begin position="437"/>
        <end position="594"/>
    </location>
</feature>
<dbReference type="SUPFAM" id="SSF56042">
    <property type="entry name" value="PurM C-terminal domain-like"/>
    <property type="match status" value="2"/>
</dbReference>
<dbReference type="PANTHER" id="PTHR10099:SF1">
    <property type="entry name" value="PHOSPHORIBOSYLFORMYLGLYCINAMIDINE SYNTHASE"/>
    <property type="match status" value="1"/>
</dbReference>
<dbReference type="FunFam" id="3.40.50.880:FF:000008">
    <property type="entry name" value="Phosphoribosylformylglycinamidine synthase"/>
    <property type="match status" value="1"/>
</dbReference>
<feature type="binding site" evidence="14">
    <location>
        <position position="889"/>
    </location>
    <ligand>
        <name>Mg(2+)</name>
        <dbReference type="ChEBI" id="CHEBI:18420"/>
    </ligand>
</feature>
<sequence length="1299" mass="138908">MLILPGSPALSAFRLEKLATKLSAVDDGIRVLRTQYVHFANAGTEVSDSDKQVLESLLSYGPVSQDKGGDTEATGTLYLVVPRPGTISPWSSKATDIAHNCGVTAVQRLERGVAYYLELPDRLNTEQRQAVSGLVHDRMTETVLTELSQAQCLFATAEPAAMTQVDILGGGRDALVTANSQLGLALADDEIDYLVSSFQGLGRNPNDVELMMFAQANSEHCRHKIFNASWTIDGEDQPRSLFSMIRNTHELGGEGVLSAYADNAAVVEGHHAGRFYPDPDTAEYVFSQEPIHLLMKVETHNHPTAIAPYPGAGTGSGGEIRDEGAVGRGSKPKVGLTGFSVSNLNIPGMKQPWEGDYGKPERIVSALDIMIEGPIGGAAFNNEFGRPNLCGYFRSFELEAPGANGELEMRGYHKPIMIAGGYGNIREEHVEKGRFGEGAHLIVLGGPAMLIGLGGGAASSMDSGASHEDLDFASVQRQNPEMERRCQEVIDRCWQLGDENPIAFIHDVGAGGLSNALPELVKDGGCGGAFELRKVPNDEPGMSPLEIWCNESQERYVMAVHPENLARFEAICARERCPYAVVGQARDEKHLTVTDATFNDAPVDLPMSVLFGKPPKMHRDAERAKIDAPAFSAIPSAADALERVLQLPSVASKSFLITIGDRTVTGMVARDQMVGPWQVPVADCAVTTVSYDSHAGEAMAMGERTPLALLDGPASGRMAVAEAVTNIAAAPIAQLSDIRLSANWMCAAGYGSEDATLFDTVHAVGMDFCPALGITIPVGKDSMSMRTTWSQGDDERAVTAPVSLIVSAFAPVTDARGTLTPQVQTVVEHELFLMDISGGAGRLGGSALAQVYAELGDTPPDVEDPQRLQALFNLVQDANAQQELTAYHDRSDGGLAATLLEMAFAGRCGLAIDLATVPGQSLQKLFAEEVGIVVQVPAEKVASFKSRTATHGLTDALYPLGQAIAGDQVFVTDGDAVLIQDSRARLQTLWSGTSHAIQSLRDNPDCADEELARVTAEDVGLTVSLSFDPAKDICAPMIATDVRPRIAVLREQGVNGHVEMAAAFHRAGFTPVDVHMSDVLSGKLSLDDFKGLVACGGFSYGDVLGAGEGWAKSIRFNDSVRDSFARFFQRSDTFTLGVCNGCQMVSTLKDLIPGADHWPRFVRNRSEQFEARFSLVKVEESPSILLAGMAGSHLPIAVAHGEGRAEFASDEALAACEASGTVGLRYVEHDLSVAAAYPANPNGSPAGITGLSSLDGRATIMMPHPERVFRTVQNSWAPAEWGEDAGWMRLFRNARHWLG</sequence>
<evidence type="ECO:0000256" key="8">
    <source>
        <dbReference type="ARBA" id="ARBA00022755"/>
    </source>
</evidence>
<evidence type="ECO:0000256" key="2">
    <source>
        <dbReference type="ARBA" id="ARBA00004920"/>
    </source>
</evidence>
<dbReference type="InterPro" id="IPR041609">
    <property type="entry name" value="PurL_linker"/>
</dbReference>
<feature type="domain" description="Phosphoribosylformylglycinamidine synthase linker" evidence="16">
    <location>
        <begin position="176"/>
        <end position="224"/>
    </location>
</feature>
<dbReference type="GO" id="GO:0046872">
    <property type="term" value="F:metal ion binding"/>
    <property type="evidence" value="ECO:0007669"/>
    <property type="project" value="UniProtKB-KW"/>
</dbReference>
<dbReference type="Gene3D" id="3.40.50.880">
    <property type="match status" value="1"/>
</dbReference>
<dbReference type="HAMAP" id="MF_00419">
    <property type="entry name" value="PurL_1"/>
    <property type="match status" value="1"/>
</dbReference>
<feature type="domain" description="FGAR-AT PurM N-terminal-like" evidence="18">
    <location>
        <begin position="652"/>
        <end position="811"/>
    </location>
</feature>
<proteinExistence type="inferred from homology"/>
<keyword evidence="6 14" id="KW-0479">Metal-binding</keyword>
<evidence type="ECO:0000256" key="7">
    <source>
        <dbReference type="ARBA" id="ARBA00022741"/>
    </source>
</evidence>
<evidence type="ECO:0000256" key="11">
    <source>
        <dbReference type="ARBA" id="ARBA00022962"/>
    </source>
</evidence>
<dbReference type="SUPFAM" id="SSF109736">
    <property type="entry name" value="FGAM synthase PurL, linker domain"/>
    <property type="match status" value="1"/>
</dbReference>
<feature type="binding site" evidence="14">
    <location>
        <position position="891"/>
    </location>
    <ligand>
        <name>ATP</name>
        <dbReference type="ChEBI" id="CHEBI:30616"/>
    </ligand>
</feature>
<evidence type="ECO:0000256" key="12">
    <source>
        <dbReference type="ARBA" id="ARBA00052585"/>
    </source>
</evidence>
<dbReference type="GO" id="GO:0005737">
    <property type="term" value="C:cytoplasm"/>
    <property type="evidence" value="ECO:0007669"/>
    <property type="project" value="UniProtKB-SubCell"/>
</dbReference>
<feature type="binding site" evidence="14">
    <location>
        <position position="722"/>
    </location>
    <ligand>
        <name>Mg(2+)</name>
        <dbReference type="ChEBI" id="CHEBI:18420"/>
    </ligand>
</feature>
<dbReference type="SUPFAM" id="SSF55326">
    <property type="entry name" value="PurM N-terminal domain-like"/>
    <property type="match status" value="2"/>
</dbReference>
<reference evidence="19" key="1">
    <citation type="journal article" date="2014" name="Int. J. Syst. Evol. Microbiol.">
        <title>Complete genome sequence of Corynebacterium casei LMG S-19264T (=DSM 44701T), isolated from a smear-ripened cheese.</title>
        <authorList>
            <consortium name="US DOE Joint Genome Institute (JGI-PGF)"/>
            <person name="Walter F."/>
            <person name="Albersmeier A."/>
            <person name="Kalinowski J."/>
            <person name="Ruckert C."/>
        </authorList>
    </citation>
    <scope>NUCLEOTIDE SEQUENCE</scope>
    <source>
        <strain evidence="19">KCTC 23430</strain>
    </source>
</reference>
<comment type="caution">
    <text evidence="19">The sequence shown here is derived from an EMBL/GenBank/DDBJ whole genome shotgun (WGS) entry which is preliminary data.</text>
</comment>
<evidence type="ECO:0000313" key="20">
    <source>
        <dbReference type="Proteomes" id="UP000644693"/>
    </source>
</evidence>
<feature type="active site" description="Nucleophile" evidence="14">
    <location>
        <position position="1139"/>
    </location>
</feature>
<evidence type="ECO:0000259" key="16">
    <source>
        <dbReference type="Pfam" id="PF18072"/>
    </source>
</evidence>
<gene>
    <name evidence="14 19" type="primary">purL</name>
    <name evidence="19" type="ORF">GCM10007053_04640</name>
</gene>
<evidence type="ECO:0000256" key="9">
    <source>
        <dbReference type="ARBA" id="ARBA00022840"/>
    </source>
</evidence>
<comment type="subcellular location">
    <subcellularLocation>
        <location evidence="1 14">Cytoplasm</location>
    </subcellularLocation>
</comment>
<dbReference type="FunFam" id="3.30.1330.10:FF:000002">
    <property type="entry name" value="Phosphoribosylformylglycinamidine synthase"/>
    <property type="match status" value="1"/>
</dbReference>
<dbReference type="InterPro" id="IPR036921">
    <property type="entry name" value="PurM-like_N_sf"/>
</dbReference>
<comment type="similarity">
    <text evidence="3 14">In the N-terminal section; belongs to the FGAMS family.</text>
</comment>
<evidence type="ECO:0000256" key="1">
    <source>
        <dbReference type="ARBA" id="ARBA00004496"/>
    </source>
</evidence>
<dbReference type="Pfam" id="PF02769">
    <property type="entry name" value="AIRS_C"/>
    <property type="match status" value="2"/>
</dbReference>
<keyword evidence="8 14" id="KW-0658">Purine biosynthesis</keyword>
<evidence type="ECO:0000256" key="13">
    <source>
        <dbReference type="ARBA" id="ARBA00057317"/>
    </source>
</evidence>
<dbReference type="GO" id="GO:0005524">
    <property type="term" value="F:ATP binding"/>
    <property type="evidence" value="ECO:0007669"/>
    <property type="project" value="UniProtKB-UniRule"/>
</dbReference>
<evidence type="ECO:0000256" key="14">
    <source>
        <dbReference type="HAMAP-Rule" id="MF_00419"/>
    </source>
</evidence>
<comment type="pathway">
    <text evidence="2 14">Purine metabolism; IMP biosynthesis via de novo pathway; 5-amino-1-(5-phospho-D-ribosyl)imidazole from N(2)-formyl-N(1)-(5-phospho-D-ribosyl)glycinamide: step 1/2.</text>
</comment>
<evidence type="ECO:0000256" key="4">
    <source>
        <dbReference type="ARBA" id="ARBA00022490"/>
    </source>
</evidence>
<dbReference type="InterPro" id="IPR010073">
    <property type="entry name" value="PurL_large"/>
</dbReference>
<keyword evidence="20" id="KW-1185">Reference proteome</keyword>
<comment type="subunit">
    <text evidence="14">Monomer.</text>
</comment>
<dbReference type="NCBIfam" id="NF003672">
    <property type="entry name" value="PRK05297.1"/>
    <property type="match status" value="1"/>
</dbReference>
<evidence type="ECO:0000256" key="6">
    <source>
        <dbReference type="ARBA" id="ARBA00022723"/>
    </source>
</evidence>
<dbReference type="CDD" id="cd02203">
    <property type="entry name" value="PurL_repeat1"/>
    <property type="match status" value="1"/>
</dbReference>
<dbReference type="EMBL" id="BMYM01000001">
    <property type="protein sequence ID" value="GHD26965.1"/>
    <property type="molecule type" value="Genomic_DNA"/>
</dbReference>
<dbReference type="FunFam" id="1.10.8.750:FF:000002">
    <property type="entry name" value="Phosphoribosylformylglycinamidine synthase"/>
    <property type="match status" value="1"/>
</dbReference>
<dbReference type="NCBIfam" id="TIGR01735">
    <property type="entry name" value="FGAM_synt"/>
    <property type="match status" value="1"/>
</dbReference>
<feature type="domain" description="PurM-like C-terminal" evidence="15">
    <location>
        <begin position="841"/>
        <end position="972"/>
    </location>
</feature>
<feature type="binding site" evidence="14">
    <location>
        <position position="683"/>
    </location>
    <ligand>
        <name>Mg(2+)</name>
        <dbReference type="ChEBI" id="CHEBI:18420"/>
    </ligand>
</feature>
<dbReference type="EC" id="6.3.5.3" evidence="14"/>
<name>A0A918XD71_9GAMM</name>
<comment type="function">
    <text evidence="13 14">Phosphoribosylformylglycinamidine synthase involved in the purines biosynthetic pathway. Catalyzes the ATP-dependent conversion of formylglycinamide ribonucleotide (FGAR) and glutamine to yield formylglycinamidine ribonucleotide (FGAM) and glutamate.</text>
</comment>
<dbReference type="SMART" id="SM01211">
    <property type="entry name" value="GATase_5"/>
    <property type="match status" value="1"/>
</dbReference>
<dbReference type="InterPro" id="IPR036676">
    <property type="entry name" value="PurM-like_C_sf"/>
</dbReference>
<comment type="catalytic activity">
    <reaction evidence="12 14">
        <text>N(2)-formyl-N(1)-(5-phospho-beta-D-ribosyl)glycinamide + L-glutamine + ATP + H2O = 2-formamido-N(1)-(5-O-phospho-beta-D-ribosyl)acetamidine + L-glutamate + ADP + phosphate + H(+)</text>
        <dbReference type="Rhea" id="RHEA:17129"/>
        <dbReference type="ChEBI" id="CHEBI:15377"/>
        <dbReference type="ChEBI" id="CHEBI:15378"/>
        <dbReference type="ChEBI" id="CHEBI:29985"/>
        <dbReference type="ChEBI" id="CHEBI:30616"/>
        <dbReference type="ChEBI" id="CHEBI:43474"/>
        <dbReference type="ChEBI" id="CHEBI:58359"/>
        <dbReference type="ChEBI" id="CHEBI:147286"/>
        <dbReference type="ChEBI" id="CHEBI:147287"/>
        <dbReference type="ChEBI" id="CHEBI:456216"/>
        <dbReference type="EC" id="6.3.5.3"/>
    </reaction>
</comment>
<comment type="caution">
    <text evidence="14">Lacks conserved residue(s) required for the propagation of feature annotation.</text>
</comment>
<dbReference type="Gene3D" id="3.90.650.10">
    <property type="entry name" value="PurM-like C-terminal domain"/>
    <property type="match status" value="2"/>
</dbReference>
<dbReference type="CDD" id="cd01740">
    <property type="entry name" value="GATase1_FGAR_AT"/>
    <property type="match status" value="1"/>
</dbReference>
<dbReference type="Pfam" id="PF22689">
    <property type="entry name" value="FGAR-AT_PurM_N-like"/>
    <property type="match status" value="1"/>
</dbReference>
<dbReference type="InterPro" id="IPR055181">
    <property type="entry name" value="FGAR-AT_PurM_N-like"/>
</dbReference>
<evidence type="ECO:0000256" key="3">
    <source>
        <dbReference type="ARBA" id="ARBA00008608"/>
    </source>
</evidence>
<dbReference type="SUPFAM" id="SSF82697">
    <property type="entry name" value="PurS-like"/>
    <property type="match status" value="1"/>
</dbReference>
<dbReference type="Pfam" id="PF18072">
    <property type="entry name" value="FGAR-AT_linker"/>
    <property type="match status" value="1"/>
</dbReference>
<accession>A0A918XD71</accession>
<dbReference type="InterPro" id="IPR036604">
    <property type="entry name" value="PurS-like_sf"/>
</dbReference>
<evidence type="ECO:0000259" key="17">
    <source>
        <dbReference type="Pfam" id="PF18076"/>
    </source>
</evidence>
<dbReference type="Gene3D" id="3.30.1330.10">
    <property type="entry name" value="PurM-like, N-terminal domain"/>
    <property type="match status" value="2"/>
</dbReference>
<dbReference type="FunFam" id="3.90.650.10:FF:000002">
    <property type="entry name" value="Phosphoribosylformylglycinamidine synthase"/>
    <property type="match status" value="1"/>
</dbReference>
<evidence type="ECO:0000256" key="5">
    <source>
        <dbReference type="ARBA" id="ARBA00022598"/>
    </source>
</evidence>
<dbReference type="PANTHER" id="PTHR10099">
    <property type="entry name" value="PHOSPHORIBOSYLFORMYLGLYCINAMIDINE SYNTHASE"/>
    <property type="match status" value="1"/>
</dbReference>
<dbReference type="Gene3D" id="1.10.8.750">
    <property type="entry name" value="Phosphoribosylformylglycinamidine synthase, linker domain"/>
    <property type="match status" value="1"/>
</dbReference>
<dbReference type="InterPro" id="IPR040707">
    <property type="entry name" value="FGAR-AT_N"/>
</dbReference>
<feature type="binding site" evidence="14">
    <location>
        <position position="726"/>
    </location>
    <ligand>
        <name>Mg(2+)</name>
        <dbReference type="ChEBI" id="CHEBI:18420"/>
    </ligand>
</feature>
<feature type="binding site" evidence="14">
    <location>
        <position position="682"/>
    </location>
    <ligand>
        <name>ATP</name>
        <dbReference type="ChEBI" id="CHEBI:30616"/>
    </ligand>
</feature>
<dbReference type="CDD" id="cd02204">
    <property type="entry name" value="PurL_repeat2"/>
    <property type="match status" value="1"/>
</dbReference>
<evidence type="ECO:0000256" key="10">
    <source>
        <dbReference type="ARBA" id="ARBA00022842"/>
    </source>
</evidence>
<keyword evidence="10 14" id="KW-0460">Magnesium</keyword>
<keyword evidence="4 14" id="KW-0963">Cytoplasm</keyword>
<organism evidence="19 20">
    <name type="scientific">Parahalioglobus pacificus</name>
    <dbReference type="NCBI Taxonomy" id="930806"/>
    <lineage>
        <taxon>Bacteria</taxon>
        <taxon>Pseudomonadati</taxon>
        <taxon>Pseudomonadota</taxon>
        <taxon>Gammaproteobacteria</taxon>
        <taxon>Cellvibrionales</taxon>
        <taxon>Halieaceae</taxon>
        <taxon>Parahalioglobus</taxon>
    </lineage>
</organism>
<evidence type="ECO:0000259" key="15">
    <source>
        <dbReference type="Pfam" id="PF02769"/>
    </source>
</evidence>
<feature type="domain" description="Phosphoribosylformylglycinamidine synthase N-terminal" evidence="17">
    <location>
        <begin position="35"/>
        <end position="154"/>
    </location>
</feature>